<evidence type="ECO:0000313" key="12">
    <source>
        <dbReference type="EMBL" id="BAG83663.1"/>
    </source>
</evidence>
<keyword evidence="5 8" id="KW-0804">Transcription</keyword>
<dbReference type="Gene3D" id="1.10.287.180">
    <property type="entry name" value="Transcription elongation factor, GreA/GreB, N-terminal domain"/>
    <property type="match status" value="1"/>
</dbReference>
<name>B6YR41_AZOPC</name>
<dbReference type="AlphaFoldDB" id="B6YR41"/>
<feature type="domain" description="Transcription elongation factor GreA/GreB C-terminal" evidence="10">
    <location>
        <begin position="82"/>
        <end position="155"/>
    </location>
</feature>
<dbReference type="InterPro" id="IPR023459">
    <property type="entry name" value="Tscrpt_elong_fac_GreA/B_fam"/>
</dbReference>
<comment type="function">
    <text evidence="6 8 9">Necessary for efficient RNA polymerase transcription elongation past template-encoded arresting sites. The arresting sites in DNA have the property of trapping a certain fraction of elongating RNA polymerases that pass through, resulting in locked ternary complexes. Cleavage of the nascent transcript by cleavage factors such as GreA or GreB allows the resumption of elongation from the new 3'terminus. GreA releases sequences of 2 to 3 nucleotides.</text>
</comment>
<protein>
    <recommendedName>
        <fullName evidence="2 8">Transcription elongation factor GreA</fullName>
    </recommendedName>
    <alternativeName>
        <fullName evidence="7 8">Transcript cleavage factor GreA</fullName>
    </alternativeName>
</protein>
<evidence type="ECO:0000256" key="5">
    <source>
        <dbReference type="ARBA" id="ARBA00023163"/>
    </source>
</evidence>
<dbReference type="FunFam" id="3.10.50.30:FF:000001">
    <property type="entry name" value="Transcription elongation factor GreA"/>
    <property type="match status" value="1"/>
</dbReference>
<dbReference type="InterPro" id="IPR022691">
    <property type="entry name" value="Tscrpt_elong_fac_GreA/B_N"/>
</dbReference>
<dbReference type="Pfam" id="PF03449">
    <property type="entry name" value="GreA_GreB_N"/>
    <property type="match status" value="1"/>
</dbReference>
<dbReference type="GO" id="GO:0032784">
    <property type="term" value="P:regulation of DNA-templated transcription elongation"/>
    <property type="evidence" value="ECO:0007669"/>
    <property type="project" value="UniProtKB-UniRule"/>
</dbReference>
<dbReference type="SUPFAM" id="SSF46557">
    <property type="entry name" value="GreA transcript cleavage protein, N-terminal domain"/>
    <property type="match status" value="1"/>
</dbReference>
<keyword evidence="13" id="KW-1185">Reference proteome</keyword>
<dbReference type="Proteomes" id="UP000000723">
    <property type="component" value="Chromosome"/>
</dbReference>
<keyword evidence="12" id="KW-0648">Protein biosynthesis</keyword>
<dbReference type="NCBIfam" id="NF001263">
    <property type="entry name" value="PRK00226.1-4"/>
    <property type="match status" value="1"/>
</dbReference>
<dbReference type="FunFam" id="1.10.287.180:FF:000001">
    <property type="entry name" value="Transcription elongation factor GreA"/>
    <property type="match status" value="1"/>
</dbReference>
<keyword evidence="12" id="KW-0251">Elongation factor</keyword>
<keyword evidence="3 8" id="KW-0805">Transcription regulation</keyword>
<reference evidence="13" key="1">
    <citation type="journal article" date="2008" name="Science">
        <title>Genome of an endosymbiont coupling N2 fixation to cellulolysis within RT protist cells in termite gut.</title>
        <authorList>
            <person name="Hongoh Y."/>
            <person name="Sharma V.K."/>
            <person name="Prakash T."/>
            <person name="Noda S."/>
            <person name="Toh H."/>
            <person name="Taylor T.D."/>
            <person name="Kudo T."/>
            <person name="Sakaki Y."/>
            <person name="Toyoda A."/>
            <person name="Hattori M."/>
            <person name="Ohkuma M."/>
        </authorList>
    </citation>
    <scope>NUCLEOTIDE SEQUENCE [LARGE SCALE GENOMIC DNA]</scope>
</reference>
<dbReference type="OrthoDB" id="9808774at2"/>
<dbReference type="InterPro" id="IPR006359">
    <property type="entry name" value="Tscrpt_elong_fac_GreA"/>
</dbReference>
<dbReference type="PIRSF" id="PIRSF006092">
    <property type="entry name" value="GreA_GreB"/>
    <property type="match status" value="1"/>
</dbReference>
<evidence type="ECO:0000259" key="10">
    <source>
        <dbReference type="Pfam" id="PF01272"/>
    </source>
</evidence>
<dbReference type="PANTHER" id="PTHR30437:SF4">
    <property type="entry name" value="TRANSCRIPTION ELONGATION FACTOR GREA"/>
    <property type="match status" value="1"/>
</dbReference>
<dbReference type="HOGENOM" id="CLU_101379_2_0_10"/>
<dbReference type="STRING" id="511995.CFPG_400"/>
<dbReference type="GO" id="GO:0003746">
    <property type="term" value="F:translation elongation factor activity"/>
    <property type="evidence" value="ECO:0007669"/>
    <property type="project" value="UniProtKB-KW"/>
</dbReference>
<dbReference type="Pfam" id="PF01272">
    <property type="entry name" value="GreA_GreB"/>
    <property type="match status" value="1"/>
</dbReference>
<dbReference type="InterPro" id="IPR001437">
    <property type="entry name" value="Tscrpt_elong_fac_GreA/B_C"/>
</dbReference>
<evidence type="ECO:0000256" key="7">
    <source>
        <dbReference type="ARBA" id="ARBA00030776"/>
    </source>
</evidence>
<feature type="domain" description="Transcription elongation factor GreA/GreB N-terminal" evidence="11">
    <location>
        <begin position="4"/>
        <end position="72"/>
    </location>
</feature>
<proteinExistence type="inferred from homology"/>
<evidence type="ECO:0000256" key="1">
    <source>
        <dbReference type="ARBA" id="ARBA00008213"/>
    </source>
</evidence>
<dbReference type="NCBIfam" id="TIGR01462">
    <property type="entry name" value="greA"/>
    <property type="match status" value="1"/>
</dbReference>
<dbReference type="Gene3D" id="3.10.50.30">
    <property type="entry name" value="Transcription elongation factor, GreA/GreB, C-terminal domain"/>
    <property type="match status" value="1"/>
</dbReference>
<accession>B6YR41</accession>
<dbReference type="GO" id="GO:0003677">
    <property type="term" value="F:DNA binding"/>
    <property type="evidence" value="ECO:0007669"/>
    <property type="project" value="UniProtKB-UniRule"/>
</dbReference>
<dbReference type="GO" id="GO:0070063">
    <property type="term" value="F:RNA polymerase binding"/>
    <property type="evidence" value="ECO:0007669"/>
    <property type="project" value="InterPro"/>
</dbReference>
<evidence type="ECO:0000256" key="3">
    <source>
        <dbReference type="ARBA" id="ARBA00023015"/>
    </source>
</evidence>
<comment type="similarity">
    <text evidence="1 8 9">Belongs to the GreA/GreB family.</text>
</comment>
<dbReference type="InterPro" id="IPR036953">
    <property type="entry name" value="GreA/GreB_C_sf"/>
</dbReference>
<dbReference type="InterPro" id="IPR028624">
    <property type="entry name" value="Tscrpt_elong_fac_GreA/B"/>
</dbReference>
<dbReference type="SUPFAM" id="SSF54534">
    <property type="entry name" value="FKBP-like"/>
    <property type="match status" value="1"/>
</dbReference>
<evidence type="ECO:0000256" key="2">
    <source>
        <dbReference type="ARBA" id="ARBA00013729"/>
    </source>
</evidence>
<dbReference type="HAMAP" id="MF_00105">
    <property type="entry name" value="GreA_GreB"/>
    <property type="match status" value="1"/>
</dbReference>
<evidence type="ECO:0000256" key="9">
    <source>
        <dbReference type="RuleBase" id="RU000556"/>
    </source>
</evidence>
<evidence type="ECO:0000256" key="6">
    <source>
        <dbReference type="ARBA" id="ARBA00024916"/>
    </source>
</evidence>
<dbReference type="GO" id="GO:0006354">
    <property type="term" value="P:DNA-templated transcription elongation"/>
    <property type="evidence" value="ECO:0007669"/>
    <property type="project" value="TreeGrafter"/>
</dbReference>
<gene>
    <name evidence="8" type="primary">greA</name>
    <name evidence="12" type="ordered locus">CFPG_400</name>
</gene>
<evidence type="ECO:0000313" key="13">
    <source>
        <dbReference type="Proteomes" id="UP000000723"/>
    </source>
</evidence>
<evidence type="ECO:0000256" key="8">
    <source>
        <dbReference type="HAMAP-Rule" id="MF_00105"/>
    </source>
</evidence>
<dbReference type="RefSeq" id="WP_012573424.1">
    <property type="nucleotide sequence ID" value="NC_011565.1"/>
</dbReference>
<keyword evidence="4 8" id="KW-0238">DNA-binding</keyword>
<evidence type="ECO:0000256" key="4">
    <source>
        <dbReference type="ARBA" id="ARBA00023125"/>
    </source>
</evidence>
<dbReference type="EMBL" id="AP010656">
    <property type="protein sequence ID" value="BAG83663.1"/>
    <property type="molecule type" value="Genomic_DNA"/>
</dbReference>
<sequence length="156" mass="17324">MAINYMTKGGYDKLLEEIVYLESEERPSIIKQIAEAREKGDLSENVEYNAAREAQSILELKITQLKSLVANTRLIDESHIQTNSIQILNKVTLRNIKNGQTTVYTLVSEAETDLKAGKISINTPISKGLIGKKVGEIAEIKTPSGIIYFEILSISI</sequence>
<evidence type="ECO:0000259" key="11">
    <source>
        <dbReference type="Pfam" id="PF03449"/>
    </source>
</evidence>
<dbReference type="KEGG" id="aps:CFPG_400"/>
<dbReference type="PANTHER" id="PTHR30437">
    <property type="entry name" value="TRANSCRIPTION ELONGATION FACTOR GREA"/>
    <property type="match status" value="1"/>
</dbReference>
<dbReference type="InterPro" id="IPR036805">
    <property type="entry name" value="Tscrpt_elong_fac_GreA/B_N_sf"/>
</dbReference>
<dbReference type="eggNOG" id="COG0782">
    <property type="taxonomic scope" value="Bacteria"/>
</dbReference>
<organism evidence="12 13">
    <name type="scientific">Azobacteroides pseudotrichonymphae genomovar. CFP2</name>
    <dbReference type="NCBI Taxonomy" id="511995"/>
    <lineage>
        <taxon>Bacteria</taxon>
        <taxon>Pseudomonadati</taxon>
        <taxon>Bacteroidota</taxon>
        <taxon>Bacteroidia</taxon>
        <taxon>Bacteroidales</taxon>
        <taxon>Candidatus Azobacteroides</taxon>
    </lineage>
</organism>